<evidence type="ECO:0000313" key="3">
    <source>
        <dbReference type="Proteomes" id="UP000810207"/>
    </source>
</evidence>
<name>A0ABS4RYD4_PAEXY</name>
<keyword evidence="1" id="KW-0175">Coiled coil</keyword>
<dbReference type="CDD" id="cd19958">
    <property type="entry name" value="pyocin_knob"/>
    <property type="match status" value="1"/>
</dbReference>
<organism evidence="2 3">
    <name type="scientific">Paenibacillus xylanexedens</name>
    <dbReference type="NCBI Taxonomy" id="528191"/>
    <lineage>
        <taxon>Bacteria</taxon>
        <taxon>Bacillati</taxon>
        <taxon>Bacillota</taxon>
        <taxon>Bacilli</taxon>
        <taxon>Bacillales</taxon>
        <taxon>Paenibacillaceae</taxon>
        <taxon>Paenibacillus</taxon>
    </lineage>
</organism>
<dbReference type="Proteomes" id="UP000810207">
    <property type="component" value="Unassembled WGS sequence"/>
</dbReference>
<dbReference type="EMBL" id="JAGIKV010000019">
    <property type="protein sequence ID" value="MBP2247881.1"/>
    <property type="molecule type" value="Genomic_DNA"/>
</dbReference>
<feature type="coiled-coil region" evidence="1">
    <location>
        <begin position="41"/>
        <end position="68"/>
    </location>
</feature>
<evidence type="ECO:0000313" key="2">
    <source>
        <dbReference type="EMBL" id="MBP2247881.1"/>
    </source>
</evidence>
<keyword evidence="3" id="KW-1185">Reference proteome</keyword>
<protein>
    <submittedName>
        <fullName evidence="2">Uncharacterized protein</fullName>
    </submittedName>
</protein>
<sequence length="1011" mass="110658">MNEPKTPNLGLNKIDRSSPSTTYFDLDKYLDQNWEKVDEGVVKVEEKAEEIAAQMSSIQERLDTEKRRSVTLEPGLQIINAERTSAFKLEGLKGRTLVNLLGRDGNFGVANNWSEFAGTKAVANNILTVTGNGSDINPQVSNNKLISSFTPKVGEKLFLRVRATPVVGTVQQLQLYLYSATLSRVTAKNISNPLNGTTYDMYGSITVTQAIVDGWNSSLGLKLAATYATVAASNGSQVQYSRAAIYKISEADKSLTDDQIAAKYPYVDSLQPVKNPYAIRYGENLLPPLYDWNTVGINPASIKGAYKSTYTVTNSKNAYYYLDLVLSGGVSYTYSAEHNGYLSVTDPINNKVIVENTPNQSLTFTTTEALTVRIYFSNIYNIPKDGSYFFSNPMLSIGTTTKPFKPREDVMLALQTELYANPLTDTDADEVFEKDGQYFKLMKWKRIALDGTLTHSFFGSGTGFKVVNALLPGSPAADGSGLLTKYHGKIIKETDYATVSSQADNLNIGSSGANDVFDNFQISIANTDSGWGDSYTPTADEIKTYFMGWKMYTGDASDSPYTGSGSKYWRYINIPVGDANTVDGSATSTLPTSKVPNYAPYQLLYKLATPVVEPITSEGQLTFVEGDNQVEVGTGIVLRESVKPQLSGDKYYINSKVLSGSLTKHTPRKINSIFRDSKLDKPKWLDYVDGGSNGITSQIPQALYDPSAAYSFTYLMMDTSPVVSFVGSMADNEKALLMNLTDTVQQNVAALSMLKIAIPSGDTLKNYVDNKPWQKYKITQDNGSVIQLAHSSDLNNIKTGGQYDCFNAINGPEGLAKAWFYVEVLVHSNAPTHVIQRASRLDTHNTPTLYMRTCMDNIWSAWSPDVFQSGVNAKNGIVDAISAMGTSASMNDTWSTLANKIKQIKTGKQFATGQFVIGSNGTGSVDGLAFKPRHITFANATNTPNYIYYGIYSEESPRNNYGTGGTRVINRVVGLDNGLSVDDKIIPTVNGFNVSGTGITDQRTYNYFATE</sequence>
<gene>
    <name evidence="2" type="ORF">J2Z28_004550</name>
</gene>
<reference evidence="2 3" key="1">
    <citation type="submission" date="2021-03" db="EMBL/GenBank/DDBJ databases">
        <title>Genomic Encyclopedia of Type Strains, Phase IV (KMG-IV): sequencing the most valuable type-strain genomes for metagenomic binning, comparative biology and taxonomic classification.</title>
        <authorList>
            <person name="Goeker M."/>
        </authorList>
    </citation>
    <scope>NUCLEOTIDE SEQUENCE [LARGE SCALE GENOMIC DNA]</scope>
    <source>
        <strain evidence="2 3">DSM 21292</strain>
    </source>
</reference>
<proteinExistence type="predicted"/>
<accession>A0ABS4RYD4</accession>
<comment type="caution">
    <text evidence="2">The sequence shown here is derived from an EMBL/GenBank/DDBJ whole genome shotgun (WGS) entry which is preliminary data.</text>
</comment>
<evidence type="ECO:0000256" key="1">
    <source>
        <dbReference type="SAM" id="Coils"/>
    </source>
</evidence>
<dbReference type="RefSeq" id="WP_211084301.1">
    <property type="nucleotide sequence ID" value="NZ_CBCSLC010000021.1"/>
</dbReference>